<evidence type="ECO:0000313" key="2">
    <source>
        <dbReference type="Proteomes" id="UP000001511"/>
    </source>
</evidence>
<dbReference type="AlphaFoldDB" id="D7E2C7"/>
<dbReference type="KEGG" id="naz:Aazo_3252"/>
<keyword evidence="2" id="KW-1185">Reference proteome</keyword>
<dbReference type="EMBL" id="CP002059">
    <property type="protein sequence ID" value="ADI64949.1"/>
    <property type="molecule type" value="Genomic_DNA"/>
</dbReference>
<dbReference type="eggNOG" id="ENOG5032ZFP">
    <property type="taxonomic scope" value="Bacteria"/>
</dbReference>
<name>D7E2C7_NOSA0</name>
<dbReference type="HOGENOM" id="CLU_193886_1_0_3"/>
<reference evidence="1 2" key="1">
    <citation type="journal article" date="2010" name="PLoS ONE">
        <title>Genome erosion in a nitrogen-fixing vertically transmitted endosymbiotic multicellular cyanobacterium.</title>
        <authorList>
            <person name="Ran L."/>
            <person name="Larsson J."/>
            <person name="Vigil-Stenman T."/>
            <person name="Nylander J.A."/>
            <person name="Ininbergs K."/>
            <person name="Zheng W.W."/>
            <person name="Lapidus A."/>
            <person name="Lowry S."/>
            <person name="Haselkorn R."/>
            <person name="Bergman B."/>
        </authorList>
    </citation>
    <scope>NUCLEOTIDE SEQUENCE [LARGE SCALE GENOMIC DNA]</scope>
    <source>
        <strain evidence="1 2">0708</strain>
    </source>
</reference>
<evidence type="ECO:0000313" key="1">
    <source>
        <dbReference type="EMBL" id="ADI64949.1"/>
    </source>
</evidence>
<dbReference type="STRING" id="551115.Aazo_3252"/>
<accession>D7E2C7</accession>
<organism evidence="1 2">
    <name type="scientific">Nostoc azollae (strain 0708)</name>
    <name type="common">Anabaena azollae (strain 0708)</name>
    <dbReference type="NCBI Taxonomy" id="551115"/>
    <lineage>
        <taxon>Bacteria</taxon>
        <taxon>Bacillati</taxon>
        <taxon>Cyanobacteriota</taxon>
        <taxon>Cyanophyceae</taxon>
        <taxon>Nostocales</taxon>
        <taxon>Nostocaceae</taxon>
        <taxon>Trichormus</taxon>
    </lineage>
</organism>
<protein>
    <submittedName>
        <fullName evidence="1">Uncharacterized protein</fullName>
    </submittedName>
</protein>
<dbReference type="OrthoDB" id="123228at2"/>
<proteinExistence type="predicted"/>
<sequence length="64" mass="7621">MKASEISRRGYQALIQELGYGGAGRFLLRFESGSIDYLKERHQWLEPLKMDDFRNYIQQKPKQK</sequence>
<dbReference type="RefSeq" id="WP_013191964.1">
    <property type="nucleotide sequence ID" value="NC_014248.1"/>
</dbReference>
<dbReference type="Proteomes" id="UP000001511">
    <property type="component" value="Chromosome"/>
</dbReference>
<gene>
    <name evidence="1" type="ordered locus">Aazo_3252</name>
</gene>